<organism evidence="1 2">
    <name type="scientific">Deinococcus wulumuqiensis</name>
    <dbReference type="NCBI Taxonomy" id="980427"/>
    <lineage>
        <taxon>Bacteria</taxon>
        <taxon>Thermotogati</taxon>
        <taxon>Deinococcota</taxon>
        <taxon>Deinococci</taxon>
        <taxon>Deinococcales</taxon>
        <taxon>Deinococcaceae</taxon>
        <taxon>Deinococcus</taxon>
    </lineage>
</organism>
<accession>A0A345IFF1</accession>
<sequence>MLLSSWHGDDLKPLIWVGSSLDDLRQLPREVMQEVGYVLDRVQRKRGHPSIKSLSGLPGVQEIRVDHDHATYRAVYVVNLTDAIYVLHCFQKKSKQGISTPKAEMDIIHARLRLAKELSRDQHH</sequence>
<dbReference type="InterPro" id="IPR009241">
    <property type="entry name" value="HigB-like"/>
</dbReference>
<evidence type="ECO:0000313" key="2">
    <source>
        <dbReference type="Proteomes" id="UP000253744"/>
    </source>
</evidence>
<name>A0A345IFF1_9DEIO</name>
<protein>
    <submittedName>
        <fullName evidence="1">Addiction module toxin RelE</fullName>
    </submittedName>
</protein>
<dbReference type="Proteomes" id="UP000253744">
    <property type="component" value="Chromosome"/>
</dbReference>
<gene>
    <name evidence="1" type="ORF">DVJ83_03730</name>
</gene>
<reference evidence="1 2" key="1">
    <citation type="submission" date="2018-07" db="EMBL/GenBank/DDBJ databases">
        <title>Complete Genome and Methylome Analysis of Deinococcus wulumuqiensis NEB 479.</title>
        <authorList>
            <person name="Fomenkov A."/>
            <person name="Luyten Y."/>
            <person name="Vincze T."/>
            <person name="Anton B.P."/>
            <person name="Clark T."/>
            <person name="Roberts R.J."/>
            <person name="Morgan R.D."/>
        </authorList>
    </citation>
    <scope>NUCLEOTIDE SEQUENCE [LARGE SCALE GENOMIC DNA]</scope>
    <source>
        <strain evidence="1 2">NEB 479</strain>
    </source>
</reference>
<dbReference type="Pfam" id="PF05973">
    <property type="entry name" value="Gp49"/>
    <property type="match status" value="1"/>
</dbReference>
<evidence type="ECO:0000313" key="1">
    <source>
        <dbReference type="EMBL" id="AXG98423.1"/>
    </source>
</evidence>
<dbReference type="EMBL" id="CP031158">
    <property type="protein sequence ID" value="AXG98423.1"/>
    <property type="molecule type" value="Genomic_DNA"/>
</dbReference>
<proteinExistence type="predicted"/>
<dbReference type="AlphaFoldDB" id="A0A345IFF1"/>
<dbReference type="KEGG" id="dwu:DVJ83_03730"/>